<sequence length="1017" mass="115358">MNGTKVEKSKDYYEKLKGVFLEAQKMSDFVVVFGGDMNAFPSLAFTGLYEPWMGTHVHGSSNLHGPILVAFLRTVDTYHLNSRFEKTVESSLIDPEAKWTNITSRKKTVKSKIGSPSKAVKEEESASTSEPNVSEETKQTETKTEIDGFISDRIDIVHDVSVLQTVVNKSCYHRLVYSEWRVSPAVESLCRRMRAHDGLVKEWSNIEELIRSNRMNSEKHSHWEFLKSLIDGMYVEAMAVELINPLKKLKLEASTETDDINQIAEVVKKHLESLYFPGKTKSNGSVTSAADKIQFSEDEVSNEFEQLIKQLTPGLDKSIRLVLDVAKKLMVPDSTLYFSNMLSSGKTPEEWKSILFKLPNQNETIKKIEEYKFQPYPTLLQTVYSNLLARKLNLVAGNIIHSDQLSDNNSIDVEGLRQKKSLEIIKTLTECCSEASNHCLIIDFPKAFERVKLSSVISSLNHGMIPENLRAAFTALLENVSLEINVGDRKVTVSKKRGLHLGDVANKLLMSSVMKMILEEQSDFSMEEEKKNDLPSDKEGEEEKESVTDTDCSTEVTDVQNEETTEEGEKDVATPTEEDENVTELTSIMKAVSFETAKRTSKGMQDSTETGKEPQDVEKIENPLSDHKEDENPEYQKSEMETEEEMESAEPIEAPSIKTNMDELEIVSSEMEEKSLATENKDEPVMETNLNEHPECQSSKMETEETSTEIIKKPLPEEDEQKSQSSEIEIGKEPITSEIIKEAIIETKVDEQLDNQRSEMETEEASTEITKKPLPEHKEDEQKSQRSEIEIEDLSTVSEPTEGQASKPPTEKTPYILPKIFHFDNKIILIDTNVEALKSRCSKLIKIAEQHGLSDHKIHFLSTDPTLVSTTQTTFGDEEVEVQSSDSLSKNQNPISDLLSDAAQERKKAEDIAIYATMPDSLSKIEEEKEEFFHSKLLPSLLYNCETWKSTDEEMNALQEYVNKLRKCSGLSRFNICDYIIERQKKWLEENKEAGEKLQNQKLSDIQVEESEMATRQ</sequence>
<feature type="region of interest" description="Disordered" evidence="1">
    <location>
        <begin position="110"/>
        <end position="144"/>
    </location>
</feature>
<proteinExistence type="predicted"/>
<reference evidence="3" key="1">
    <citation type="submission" date="2016-11" db="UniProtKB">
        <authorList>
            <consortium name="WormBaseParasite"/>
        </authorList>
    </citation>
    <scope>IDENTIFICATION</scope>
</reference>
<feature type="compositionally biased region" description="Acidic residues" evidence="1">
    <location>
        <begin position="1007"/>
        <end position="1017"/>
    </location>
</feature>
<name>A0A1I7UP40_9PELO</name>
<feature type="compositionally biased region" description="Polar residues" evidence="1">
    <location>
        <begin position="549"/>
        <end position="559"/>
    </location>
</feature>
<feature type="region of interest" description="Disordered" evidence="1">
    <location>
        <begin position="995"/>
        <end position="1017"/>
    </location>
</feature>
<dbReference type="eggNOG" id="KOG1075">
    <property type="taxonomic scope" value="Eukaryota"/>
</dbReference>
<feature type="compositionally biased region" description="Basic and acidic residues" evidence="1">
    <location>
        <begin position="671"/>
        <end position="695"/>
    </location>
</feature>
<accession>A0A1I7UP40</accession>
<feature type="compositionally biased region" description="Basic and acidic residues" evidence="1">
    <location>
        <begin position="135"/>
        <end position="144"/>
    </location>
</feature>
<evidence type="ECO:0000313" key="3">
    <source>
        <dbReference type="WBParaSite" id="Csp11.Scaffold630.g17927.t1"/>
    </source>
</evidence>
<feature type="compositionally biased region" description="Acidic residues" evidence="1">
    <location>
        <begin position="641"/>
        <end position="650"/>
    </location>
</feature>
<dbReference type="Proteomes" id="UP000095282">
    <property type="component" value="Unplaced"/>
</dbReference>
<evidence type="ECO:0000256" key="1">
    <source>
        <dbReference type="SAM" id="MobiDB-lite"/>
    </source>
</evidence>
<feature type="compositionally biased region" description="Basic and acidic residues" evidence="1">
    <location>
        <begin position="609"/>
        <end position="640"/>
    </location>
</feature>
<keyword evidence="2" id="KW-1185">Reference proteome</keyword>
<feature type="compositionally biased region" description="Acidic residues" evidence="1">
    <location>
        <begin position="560"/>
        <end position="569"/>
    </location>
</feature>
<dbReference type="STRING" id="1561998.A0A1I7UP40"/>
<protein>
    <submittedName>
        <fullName evidence="3">Reverse transcriptase domain-containing protein</fullName>
    </submittedName>
</protein>
<feature type="region of interest" description="Disordered" evidence="1">
    <location>
        <begin position="671"/>
        <end position="813"/>
    </location>
</feature>
<dbReference type="AlphaFoldDB" id="A0A1I7UP40"/>
<feature type="region of interest" description="Disordered" evidence="1">
    <location>
        <begin position="520"/>
        <end position="659"/>
    </location>
</feature>
<organism evidence="2 3">
    <name type="scientific">Caenorhabditis tropicalis</name>
    <dbReference type="NCBI Taxonomy" id="1561998"/>
    <lineage>
        <taxon>Eukaryota</taxon>
        <taxon>Metazoa</taxon>
        <taxon>Ecdysozoa</taxon>
        <taxon>Nematoda</taxon>
        <taxon>Chromadorea</taxon>
        <taxon>Rhabditida</taxon>
        <taxon>Rhabditina</taxon>
        <taxon>Rhabditomorpha</taxon>
        <taxon>Rhabditoidea</taxon>
        <taxon>Rhabditidae</taxon>
        <taxon>Peloderinae</taxon>
        <taxon>Caenorhabditis</taxon>
    </lineage>
</organism>
<feature type="compositionally biased region" description="Polar residues" evidence="1">
    <location>
        <begin position="795"/>
        <end position="804"/>
    </location>
</feature>
<evidence type="ECO:0000313" key="2">
    <source>
        <dbReference type="Proteomes" id="UP000095282"/>
    </source>
</evidence>
<dbReference type="WBParaSite" id="Csp11.Scaffold630.g17927.t1">
    <property type="protein sequence ID" value="Csp11.Scaffold630.g17927.t1"/>
    <property type="gene ID" value="Csp11.Scaffold630.g17927"/>
</dbReference>
<feature type="compositionally biased region" description="Basic and acidic residues" evidence="1">
    <location>
        <begin position="769"/>
        <end position="789"/>
    </location>
</feature>
<feature type="compositionally biased region" description="Basic and acidic residues" evidence="1">
    <location>
        <begin position="739"/>
        <end position="760"/>
    </location>
</feature>
<feature type="compositionally biased region" description="Basic and acidic residues" evidence="1">
    <location>
        <begin position="527"/>
        <end position="538"/>
    </location>
</feature>